<dbReference type="STRING" id="185761.SAMN05660282_01642"/>
<organism evidence="3 4">
    <name type="scientific">Corynebacterium spheniscorum</name>
    <dbReference type="NCBI Taxonomy" id="185761"/>
    <lineage>
        <taxon>Bacteria</taxon>
        <taxon>Bacillati</taxon>
        <taxon>Actinomycetota</taxon>
        <taxon>Actinomycetes</taxon>
        <taxon>Mycobacteriales</taxon>
        <taxon>Corynebacteriaceae</taxon>
        <taxon>Corynebacterium</taxon>
    </lineage>
</organism>
<evidence type="ECO:0000313" key="3">
    <source>
        <dbReference type="EMBL" id="SFG69082.1"/>
    </source>
</evidence>
<dbReference type="EMBL" id="FOPJ01000010">
    <property type="protein sequence ID" value="SFG69082.1"/>
    <property type="molecule type" value="Genomic_DNA"/>
</dbReference>
<keyword evidence="3" id="KW-0489">Methyltransferase</keyword>
<dbReference type="PANTHER" id="PTHR44068:SF1">
    <property type="entry name" value="HYPOTHETICAL LOC100005854"/>
    <property type="match status" value="1"/>
</dbReference>
<evidence type="ECO:0000256" key="1">
    <source>
        <dbReference type="ARBA" id="ARBA00022679"/>
    </source>
</evidence>
<proteinExistence type="predicted"/>
<protein>
    <submittedName>
        <fullName evidence="3">Methyltransferase domain-containing protein</fullName>
    </submittedName>
</protein>
<gene>
    <name evidence="3" type="ORF">SAMN05660282_01642</name>
</gene>
<name>A0A1I2TW17_9CORY</name>
<reference evidence="3 4" key="1">
    <citation type="submission" date="2016-10" db="EMBL/GenBank/DDBJ databases">
        <authorList>
            <person name="de Groot N.N."/>
        </authorList>
    </citation>
    <scope>NUCLEOTIDE SEQUENCE [LARGE SCALE GENOMIC DNA]</scope>
    <source>
        <strain>J11</strain>
        <strain evidence="4">PG 39</strain>
    </source>
</reference>
<dbReference type="PANTHER" id="PTHR44068">
    <property type="entry name" value="ZGC:194242"/>
    <property type="match status" value="1"/>
</dbReference>
<feature type="domain" description="Methyltransferase type 11" evidence="2">
    <location>
        <begin position="44"/>
        <end position="143"/>
    </location>
</feature>
<dbReference type="GO" id="GO:0016126">
    <property type="term" value="P:sterol biosynthetic process"/>
    <property type="evidence" value="ECO:0007669"/>
    <property type="project" value="TreeGrafter"/>
</dbReference>
<dbReference type="InterPro" id="IPR029063">
    <property type="entry name" value="SAM-dependent_MTases_sf"/>
</dbReference>
<dbReference type="Proteomes" id="UP000199065">
    <property type="component" value="Unassembled WGS sequence"/>
</dbReference>
<dbReference type="RefSeq" id="WP_092286272.1">
    <property type="nucleotide sequence ID" value="NZ_FOPJ01000010.1"/>
</dbReference>
<keyword evidence="4" id="KW-1185">Reference proteome</keyword>
<dbReference type="GO" id="GO:0032259">
    <property type="term" value="P:methylation"/>
    <property type="evidence" value="ECO:0007669"/>
    <property type="project" value="UniProtKB-KW"/>
</dbReference>
<dbReference type="CDD" id="cd02440">
    <property type="entry name" value="AdoMet_MTases"/>
    <property type="match status" value="1"/>
</dbReference>
<evidence type="ECO:0000313" key="4">
    <source>
        <dbReference type="Proteomes" id="UP000199065"/>
    </source>
</evidence>
<dbReference type="Gene3D" id="3.40.50.150">
    <property type="entry name" value="Vaccinia Virus protein VP39"/>
    <property type="match status" value="1"/>
</dbReference>
<keyword evidence="1 3" id="KW-0808">Transferase</keyword>
<dbReference type="GO" id="GO:0003838">
    <property type="term" value="F:sterol 24-C-methyltransferase activity"/>
    <property type="evidence" value="ECO:0007669"/>
    <property type="project" value="TreeGrafter"/>
</dbReference>
<dbReference type="SUPFAM" id="SSF53335">
    <property type="entry name" value="S-adenosyl-L-methionine-dependent methyltransferases"/>
    <property type="match status" value="1"/>
</dbReference>
<evidence type="ECO:0000259" key="2">
    <source>
        <dbReference type="Pfam" id="PF08241"/>
    </source>
</evidence>
<dbReference type="Pfam" id="PF08241">
    <property type="entry name" value="Methyltransf_11"/>
    <property type="match status" value="1"/>
</dbReference>
<dbReference type="InterPro" id="IPR050447">
    <property type="entry name" value="Erg6_SMT_methyltransf"/>
</dbReference>
<dbReference type="InterPro" id="IPR013216">
    <property type="entry name" value="Methyltransf_11"/>
</dbReference>
<dbReference type="AlphaFoldDB" id="A0A1I2TW17"/>
<dbReference type="OrthoDB" id="6064711at2"/>
<sequence length="202" mass="22199">MFANARFPQGEGGKAALSHMNEAHNEGTRWALAPLDIADDSQVLDIGCGGGLAMSLLRQKFNGGVVAGVDYSPTAVEETTKFNMSAVERGDCTVTQGSVSELPFEDSHFDLVTAFETVYFWPELTQDFEEVLRVLRPGGKFLIFNATDGLTKEHESWAEQIEGMRIYTVDELCATLRQAGFEEPGVDTCEGKSWIRVVARKP</sequence>
<accession>A0A1I2TW17</accession>